<evidence type="ECO:0000256" key="6">
    <source>
        <dbReference type="SAM" id="Phobius"/>
    </source>
</evidence>
<keyword evidence="3" id="KW-0560">Oxidoreductase</keyword>
<keyword evidence="2" id="KW-0732">Signal</keyword>
<protein>
    <submittedName>
        <fullName evidence="8">DSBA oxidoreductase</fullName>
    </submittedName>
</protein>
<gene>
    <name evidence="8" type="ORF">SAJA_13260</name>
</gene>
<dbReference type="InterPro" id="IPR012336">
    <property type="entry name" value="Thioredoxin-like_fold"/>
</dbReference>
<proteinExistence type="inferred from homology"/>
<evidence type="ECO:0000259" key="7">
    <source>
        <dbReference type="PROSITE" id="PS51352"/>
    </source>
</evidence>
<dbReference type="Pfam" id="PF13462">
    <property type="entry name" value="Thioredoxin_4"/>
    <property type="match status" value="1"/>
</dbReference>
<dbReference type="InParanoid" id="A0A423PI27"/>
<evidence type="ECO:0000256" key="1">
    <source>
        <dbReference type="ARBA" id="ARBA00005791"/>
    </source>
</evidence>
<keyword evidence="6" id="KW-0812">Transmembrane</keyword>
<dbReference type="PROSITE" id="PS51352">
    <property type="entry name" value="THIOREDOXIN_2"/>
    <property type="match status" value="1"/>
</dbReference>
<feature type="transmembrane region" description="Helical" evidence="6">
    <location>
        <begin position="12"/>
        <end position="34"/>
    </location>
</feature>
<keyword evidence="6" id="KW-0472">Membrane</keyword>
<reference evidence="8 9" key="1">
    <citation type="submission" date="2013-10" db="EMBL/GenBank/DDBJ databases">
        <title>Salinisphaera japonica YTM-1 Genome Sequencing.</title>
        <authorList>
            <person name="Lai Q."/>
            <person name="Li C."/>
            <person name="Shao Z."/>
        </authorList>
    </citation>
    <scope>NUCLEOTIDE SEQUENCE [LARGE SCALE GENOMIC DNA]</scope>
    <source>
        <strain evidence="8 9">YTM-1</strain>
    </source>
</reference>
<sequence length="238" mass="25788">MSAAPNKNRSSLFGVLFVPVLAIVGLIVIAILVMKFTGNDSQPAGNDGPTTVDASAMDQLRDKYDALAEAQGPADASVVIREFGDYQCPACARFEDTAQRLREEYADASDVRFLFFDFPLPMHQHAQAAAVAARCAARQDQFWAYHNKLYGTQDDWSRRNDPSSAFLDMGLELGLDTQALKACMTREAPLADINAERDAGQAVSLRATPTVMVGDTMFVGAASYDKIKQAIEAARNAG</sequence>
<keyword evidence="4" id="KW-1015">Disulfide bond</keyword>
<comment type="similarity">
    <text evidence="1">Belongs to the thioredoxin family. DsbA subfamily.</text>
</comment>
<evidence type="ECO:0000256" key="3">
    <source>
        <dbReference type="ARBA" id="ARBA00023002"/>
    </source>
</evidence>
<dbReference type="AlphaFoldDB" id="A0A423PI27"/>
<dbReference type="RefSeq" id="WP_123659112.1">
    <property type="nucleotide sequence ID" value="NZ_AYKG01000050.1"/>
</dbReference>
<accession>A0A423PI27</accession>
<dbReference type="Proteomes" id="UP000285310">
    <property type="component" value="Unassembled WGS sequence"/>
</dbReference>
<keyword evidence="5" id="KW-0676">Redox-active center</keyword>
<feature type="domain" description="Thioredoxin" evidence="7">
    <location>
        <begin position="36"/>
        <end position="236"/>
    </location>
</feature>
<dbReference type="SUPFAM" id="SSF52833">
    <property type="entry name" value="Thioredoxin-like"/>
    <property type="match status" value="1"/>
</dbReference>
<dbReference type="InterPro" id="IPR036249">
    <property type="entry name" value="Thioredoxin-like_sf"/>
</dbReference>
<organism evidence="8 9">
    <name type="scientific">Salinisphaera japonica YTM-1</name>
    <dbReference type="NCBI Taxonomy" id="1209778"/>
    <lineage>
        <taxon>Bacteria</taxon>
        <taxon>Pseudomonadati</taxon>
        <taxon>Pseudomonadota</taxon>
        <taxon>Gammaproteobacteria</taxon>
        <taxon>Salinisphaerales</taxon>
        <taxon>Salinisphaeraceae</taxon>
        <taxon>Salinisphaera</taxon>
    </lineage>
</organism>
<evidence type="ECO:0000256" key="4">
    <source>
        <dbReference type="ARBA" id="ARBA00023157"/>
    </source>
</evidence>
<dbReference type="PANTHER" id="PTHR13887">
    <property type="entry name" value="GLUTATHIONE S-TRANSFERASE KAPPA"/>
    <property type="match status" value="1"/>
</dbReference>
<comment type="caution">
    <text evidence="8">The sequence shown here is derived from an EMBL/GenBank/DDBJ whole genome shotgun (WGS) entry which is preliminary data.</text>
</comment>
<keyword evidence="6" id="KW-1133">Transmembrane helix</keyword>
<dbReference type="EMBL" id="AYKG01000050">
    <property type="protein sequence ID" value="ROO25240.1"/>
    <property type="molecule type" value="Genomic_DNA"/>
</dbReference>
<evidence type="ECO:0000256" key="2">
    <source>
        <dbReference type="ARBA" id="ARBA00022729"/>
    </source>
</evidence>
<evidence type="ECO:0000313" key="8">
    <source>
        <dbReference type="EMBL" id="ROO25240.1"/>
    </source>
</evidence>
<name>A0A423PI27_9GAMM</name>
<keyword evidence="9" id="KW-1185">Reference proteome</keyword>
<dbReference type="Gene3D" id="3.40.30.10">
    <property type="entry name" value="Glutaredoxin"/>
    <property type="match status" value="1"/>
</dbReference>
<dbReference type="InterPro" id="IPR013766">
    <property type="entry name" value="Thioredoxin_domain"/>
</dbReference>
<dbReference type="GO" id="GO:0016491">
    <property type="term" value="F:oxidoreductase activity"/>
    <property type="evidence" value="ECO:0007669"/>
    <property type="project" value="UniProtKB-KW"/>
</dbReference>
<evidence type="ECO:0000313" key="9">
    <source>
        <dbReference type="Proteomes" id="UP000285310"/>
    </source>
</evidence>
<evidence type="ECO:0000256" key="5">
    <source>
        <dbReference type="ARBA" id="ARBA00023284"/>
    </source>
</evidence>
<dbReference type="PANTHER" id="PTHR13887:SF14">
    <property type="entry name" value="DISULFIDE BOND FORMATION PROTEIN D"/>
    <property type="match status" value="1"/>
</dbReference>
<dbReference type="OrthoDB" id="9780340at2"/>